<organism evidence="2 3">
    <name type="scientific">Nostoc cf. commune SO-36</name>
    <dbReference type="NCBI Taxonomy" id="449208"/>
    <lineage>
        <taxon>Bacteria</taxon>
        <taxon>Bacillati</taxon>
        <taxon>Cyanobacteriota</taxon>
        <taxon>Cyanophyceae</taxon>
        <taxon>Nostocales</taxon>
        <taxon>Nostocaceae</taxon>
        <taxon>Nostoc</taxon>
    </lineage>
</organism>
<keyword evidence="1" id="KW-0472">Membrane</keyword>
<evidence type="ECO:0000313" key="3">
    <source>
        <dbReference type="Proteomes" id="UP001055453"/>
    </source>
</evidence>
<keyword evidence="1" id="KW-1133">Transmembrane helix</keyword>
<evidence type="ECO:0000256" key="1">
    <source>
        <dbReference type="SAM" id="Phobius"/>
    </source>
</evidence>
<feature type="transmembrane region" description="Helical" evidence="1">
    <location>
        <begin position="51"/>
        <end position="68"/>
    </location>
</feature>
<evidence type="ECO:0000313" key="2">
    <source>
        <dbReference type="EMBL" id="BDI17882.1"/>
    </source>
</evidence>
<dbReference type="Proteomes" id="UP001055453">
    <property type="component" value="Chromosome"/>
</dbReference>
<gene>
    <name evidence="2" type="ORF">ANSO36C_36840</name>
</gene>
<keyword evidence="1" id="KW-0812">Transmembrane</keyword>
<protein>
    <submittedName>
        <fullName evidence="2">Uncharacterized protein</fullName>
    </submittedName>
</protein>
<name>A0ABM7Z4D5_NOSCO</name>
<reference evidence="2" key="1">
    <citation type="submission" date="2022-04" db="EMBL/GenBank/DDBJ databases">
        <title>Complete genome sequence of a cyanobacterium, Nostoc sp. SO-36, isolated in Antarctica.</title>
        <authorList>
            <person name="Kanesaki Y."/>
            <person name="Effendi D."/>
            <person name="Sakamoto T."/>
            <person name="Ohtani S."/>
            <person name="Awai K."/>
        </authorList>
    </citation>
    <scope>NUCLEOTIDE SEQUENCE</scope>
    <source>
        <strain evidence="2">SO-36</strain>
    </source>
</reference>
<accession>A0ABM7Z4D5</accession>
<proteinExistence type="predicted"/>
<sequence length="69" mass="7576">MVLEAENQGVLVESFKGALTLKTTAAAPQFGKNFKTDLDDYQTKYSAQFRLELLIMFSLGSFLVLAALA</sequence>
<dbReference type="EMBL" id="AP025732">
    <property type="protein sequence ID" value="BDI17882.1"/>
    <property type="molecule type" value="Genomic_DNA"/>
</dbReference>
<keyword evidence="3" id="KW-1185">Reference proteome</keyword>